<dbReference type="InterPro" id="IPR018612">
    <property type="entry name" value="NSRP1_N"/>
</dbReference>
<accession>A0ABR4FU87</accession>
<sequence length="466" mass="50169">MRLNLSKTSKPNPLKPNPLAGGGGTSQKRKKGVFGGDSDDEDGGAERSGAGANETVISTLGGIDDDAPSVTAPISDDSRPAKRKIIPLGQGTKPKIKPLSKASIFADDDDEDKGAKDQNQNKDKSGNGGKKYGLNSAPSAQDREYTNLSALHSSKKHAAEATDVDPSIYSYDAVYESLHAKPKKKAAADNEEDGDGVPRYMTALLRSADIRKRDQMRARDRLLAKEREAEGDEFADKEKFVTSAYKAQQEELRRVEEEEKAREAAEEERRRKNGGSGMVGFYRDLLSRGEEQHEAVMRAADEAARKVKEGVAAAGAGVPAATAEEEKEKEKTEAQMAAELNARGAHIAVNDDGQIVDKRQLLSAGLNVAPKPKAAAPTVGKPGAGPSAASGARPVQTGGRAGQRARQTEMIAAQLEEQERQREEAEAAKQKEIAERNRSQKTNTEVSSARERYLARKREREAAKGS</sequence>
<dbReference type="Pfam" id="PF09745">
    <property type="entry name" value="NSRP1_N"/>
    <property type="match status" value="1"/>
</dbReference>
<feature type="compositionally biased region" description="Basic and acidic residues" evidence="3">
    <location>
        <begin position="252"/>
        <end position="270"/>
    </location>
</feature>
<dbReference type="Proteomes" id="UP001610563">
    <property type="component" value="Unassembled WGS sequence"/>
</dbReference>
<organism evidence="5 6">
    <name type="scientific">Aspergillus keveii</name>
    <dbReference type="NCBI Taxonomy" id="714993"/>
    <lineage>
        <taxon>Eukaryota</taxon>
        <taxon>Fungi</taxon>
        <taxon>Dikarya</taxon>
        <taxon>Ascomycota</taxon>
        <taxon>Pezizomycotina</taxon>
        <taxon>Eurotiomycetes</taxon>
        <taxon>Eurotiomycetidae</taxon>
        <taxon>Eurotiales</taxon>
        <taxon>Aspergillaceae</taxon>
        <taxon>Aspergillus</taxon>
        <taxon>Aspergillus subgen. Nidulantes</taxon>
    </lineage>
</organism>
<name>A0ABR4FU87_9EURO</name>
<gene>
    <name evidence="5" type="ORF">BJX66DRAFT_26201</name>
</gene>
<dbReference type="PANTHER" id="PTHR47845">
    <property type="entry name" value="NUCLEAR SPECKLE SPLICING REGULATORY PROTEIN 1 HOMOLOG"/>
    <property type="match status" value="1"/>
</dbReference>
<feature type="region of interest" description="Disordered" evidence="3">
    <location>
        <begin position="368"/>
        <end position="466"/>
    </location>
</feature>
<keyword evidence="6" id="KW-1185">Reference proteome</keyword>
<comment type="similarity">
    <text evidence="1">Belongs to the NSRP1 family.</text>
</comment>
<feature type="region of interest" description="Disordered" evidence="3">
    <location>
        <begin position="1"/>
        <end position="166"/>
    </location>
</feature>
<dbReference type="InterPro" id="IPR053246">
    <property type="entry name" value="NS_splicing_regulatory_protein"/>
</dbReference>
<evidence type="ECO:0000259" key="4">
    <source>
        <dbReference type="Pfam" id="PF09745"/>
    </source>
</evidence>
<evidence type="ECO:0000313" key="6">
    <source>
        <dbReference type="Proteomes" id="UP001610563"/>
    </source>
</evidence>
<keyword evidence="2" id="KW-0175">Coiled coil</keyword>
<feature type="domain" description="Nuclear speckle splicing regulatory protein 1 N-terminal" evidence="4">
    <location>
        <begin position="155"/>
        <end position="273"/>
    </location>
</feature>
<feature type="compositionally biased region" description="Basic and acidic residues" evidence="3">
    <location>
        <begin position="448"/>
        <end position="466"/>
    </location>
</feature>
<reference evidence="5 6" key="1">
    <citation type="submission" date="2024-07" db="EMBL/GenBank/DDBJ databases">
        <title>Section-level genome sequencing and comparative genomics of Aspergillus sections Usti and Cavernicolus.</title>
        <authorList>
            <consortium name="Lawrence Berkeley National Laboratory"/>
            <person name="Nybo J.L."/>
            <person name="Vesth T.C."/>
            <person name="Theobald S."/>
            <person name="Frisvad J.C."/>
            <person name="Larsen T.O."/>
            <person name="Kjaerboelling I."/>
            <person name="Rothschild-Mancinelli K."/>
            <person name="Lyhne E.K."/>
            <person name="Kogle M.E."/>
            <person name="Barry K."/>
            <person name="Clum A."/>
            <person name="Na H."/>
            <person name="Ledsgaard L."/>
            <person name="Lin J."/>
            <person name="Lipzen A."/>
            <person name="Kuo A."/>
            <person name="Riley R."/>
            <person name="Mondo S."/>
            <person name="Labutti K."/>
            <person name="Haridas S."/>
            <person name="Pangalinan J."/>
            <person name="Salamov A.A."/>
            <person name="Simmons B.A."/>
            <person name="Magnuson J.K."/>
            <person name="Chen J."/>
            <person name="Drula E."/>
            <person name="Henrissat B."/>
            <person name="Wiebenga A."/>
            <person name="Lubbers R.J."/>
            <person name="Gomes A.C."/>
            <person name="Makela M.R."/>
            <person name="Stajich J."/>
            <person name="Grigoriev I.V."/>
            <person name="Mortensen U.H."/>
            <person name="De Vries R.P."/>
            <person name="Baker S.E."/>
            <person name="Andersen M.R."/>
        </authorList>
    </citation>
    <scope>NUCLEOTIDE SEQUENCE [LARGE SCALE GENOMIC DNA]</scope>
    <source>
        <strain evidence="5 6">CBS 209.92</strain>
    </source>
</reference>
<evidence type="ECO:0000256" key="2">
    <source>
        <dbReference type="ARBA" id="ARBA00023054"/>
    </source>
</evidence>
<feature type="compositionally biased region" description="Basic and acidic residues" evidence="3">
    <location>
        <begin position="324"/>
        <end position="333"/>
    </location>
</feature>
<feature type="compositionally biased region" description="Polar residues" evidence="3">
    <location>
        <begin position="1"/>
        <end position="11"/>
    </location>
</feature>
<feature type="region of interest" description="Disordered" evidence="3">
    <location>
        <begin position="311"/>
        <end position="338"/>
    </location>
</feature>
<feature type="region of interest" description="Disordered" evidence="3">
    <location>
        <begin position="252"/>
        <end position="279"/>
    </location>
</feature>
<comment type="caution">
    <text evidence="5">The sequence shown here is derived from an EMBL/GenBank/DDBJ whole genome shotgun (WGS) entry which is preliminary data.</text>
</comment>
<dbReference type="EMBL" id="JBFTWV010000110">
    <property type="protein sequence ID" value="KAL2786779.1"/>
    <property type="molecule type" value="Genomic_DNA"/>
</dbReference>
<feature type="compositionally biased region" description="Low complexity" evidence="3">
    <location>
        <begin position="311"/>
        <end position="322"/>
    </location>
</feature>
<feature type="compositionally biased region" description="Basic and acidic residues" evidence="3">
    <location>
        <begin position="113"/>
        <end position="125"/>
    </location>
</feature>
<evidence type="ECO:0000256" key="1">
    <source>
        <dbReference type="ARBA" id="ARBA00010126"/>
    </source>
</evidence>
<dbReference type="PANTHER" id="PTHR47845:SF1">
    <property type="entry name" value="NUCLEAR SPECKLE SPLICING REGULATORY PROTEIN 1 HOMOLOG"/>
    <property type="match status" value="1"/>
</dbReference>
<feature type="region of interest" description="Disordered" evidence="3">
    <location>
        <begin position="179"/>
        <end position="198"/>
    </location>
</feature>
<feature type="compositionally biased region" description="Low complexity" evidence="3">
    <location>
        <begin position="368"/>
        <end position="392"/>
    </location>
</feature>
<feature type="compositionally biased region" description="Basic and acidic residues" evidence="3">
    <location>
        <begin position="417"/>
        <end position="438"/>
    </location>
</feature>
<proteinExistence type="inferred from homology"/>
<evidence type="ECO:0000313" key="5">
    <source>
        <dbReference type="EMBL" id="KAL2786779.1"/>
    </source>
</evidence>
<evidence type="ECO:0000256" key="3">
    <source>
        <dbReference type="SAM" id="MobiDB-lite"/>
    </source>
</evidence>
<protein>
    <submittedName>
        <fullName evidence="5">Coiled-coil domain-containing protein 55-domain containing protein</fullName>
    </submittedName>
</protein>